<evidence type="ECO:0000256" key="7">
    <source>
        <dbReference type="ARBA" id="ARBA00022741"/>
    </source>
</evidence>
<dbReference type="GO" id="GO:0006747">
    <property type="term" value="P:FAD biosynthetic process"/>
    <property type="evidence" value="ECO:0007669"/>
    <property type="project" value="UniProtKB-UniRule"/>
</dbReference>
<evidence type="ECO:0000313" key="17">
    <source>
        <dbReference type="Proteomes" id="UP000184088"/>
    </source>
</evidence>
<dbReference type="FunFam" id="3.40.50.620:FF:000021">
    <property type="entry name" value="Riboflavin biosynthesis protein"/>
    <property type="match status" value="1"/>
</dbReference>
<sequence>MEIINDITDIELSNTAVTIGNFDGVHVGHQKLIEYMNDIAFKKNLHKVIFTFKHHTSRILDPDKDYCFLMNYDEKIDVLKSFNPDYIMALDFTEDFSRMSYVDFIENILLKKLGCKVLVVGEDFKLGYNGLGNTARLAEICNIHDIILKVIPHSKLYGNTISSTYIRKLIAEGKVDVILDYLGRYYGINGTVVHGKQLGRTIGFPTINLSYEGNLCLPKNGVYVTYTLVFGKWYLSITNIGIKPTVKNDNKVSIESHLIGFDGELYGETVRTAFVKHMRDEKRFGDIRELRQQLIRDVEYALNYNKLFYNCHALW</sequence>
<dbReference type="SMART" id="SM00904">
    <property type="entry name" value="Flavokinase"/>
    <property type="match status" value="1"/>
</dbReference>
<evidence type="ECO:0000256" key="10">
    <source>
        <dbReference type="ARBA" id="ARBA00022840"/>
    </source>
</evidence>
<dbReference type="SUPFAM" id="SSF82114">
    <property type="entry name" value="Riboflavin kinase-like"/>
    <property type="match status" value="1"/>
</dbReference>
<dbReference type="PANTHER" id="PTHR22749">
    <property type="entry name" value="RIBOFLAVIN KINASE/FMN ADENYLYLTRANSFERASE"/>
    <property type="match status" value="1"/>
</dbReference>
<name>A0A1M4WRW8_9THEO</name>
<organism evidence="16 17">
    <name type="scientific">Caldanaerobius fijiensis DSM 17918</name>
    <dbReference type="NCBI Taxonomy" id="1121256"/>
    <lineage>
        <taxon>Bacteria</taxon>
        <taxon>Bacillati</taxon>
        <taxon>Bacillota</taxon>
        <taxon>Clostridia</taxon>
        <taxon>Thermoanaerobacterales</taxon>
        <taxon>Thermoanaerobacteraceae</taxon>
        <taxon>Caldanaerobius</taxon>
    </lineage>
</organism>
<dbReference type="GO" id="GO:0005524">
    <property type="term" value="F:ATP binding"/>
    <property type="evidence" value="ECO:0007669"/>
    <property type="project" value="UniProtKB-UniRule"/>
</dbReference>
<keyword evidence="7 14" id="KW-0547">Nucleotide-binding</keyword>
<keyword evidence="17" id="KW-1185">Reference proteome</keyword>
<dbReference type="UniPathway" id="UPA00276">
    <property type="reaction ID" value="UER00406"/>
</dbReference>
<dbReference type="Pfam" id="PF06574">
    <property type="entry name" value="FAD_syn"/>
    <property type="match status" value="1"/>
</dbReference>
<dbReference type="InterPro" id="IPR014729">
    <property type="entry name" value="Rossmann-like_a/b/a_fold"/>
</dbReference>
<dbReference type="GO" id="GO:0009398">
    <property type="term" value="P:FMN biosynthetic process"/>
    <property type="evidence" value="ECO:0007669"/>
    <property type="project" value="UniProtKB-UniRule"/>
</dbReference>
<dbReference type="Pfam" id="PF01687">
    <property type="entry name" value="Flavokinase"/>
    <property type="match status" value="1"/>
</dbReference>
<proteinExistence type="inferred from homology"/>
<dbReference type="InterPro" id="IPR023465">
    <property type="entry name" value="Riboflavin_kinase_dom_sf"/>
</dbReference>
<evidence type="ECO:0000256" key="8">
    <source>
        <dbReference type="ARBA" id="ARBA00022777"/>
    </source>
</evidence>
<comment type="pathway">
    <text evidence="1 14">Cofactor biosynthesis; FAD biosynthesis; FAD from FMN: step 1/1.</text>
</comment>
<keyword evidence="6 14" id="KW-0548">Nucleotidyltransferase</keyword>
<keyword evidence="8 14" id="KW-0418">Kinase</keyword>
<dbReference type="EC" id="2.7.7.2" evidence="14"/>
<comment type="catalytic activity">
    <reaction evidence="12 14">
        <text>riboflavin + ATP = FMN + ADP + H(+)</text>
        <dbReference type="Rhea" id="RHEA:14357"/>
        <dbReference type="ChEBI" id="CHEBI:15378"/>
        <dbReference type="ChEBI" id="CHEBI:30616"/>
        <dbReference type="ChEBI" id="CHEBI:57986"/>
        <dbReference type="ChEBI" id="CHEBI:58210"/>
        <dbReference type="ChEBI" id="CHEBI:456216"/>
        <dbReference type="EC" id="2.7.1.26"/>
    </reaction>
</comment>
<dbReference type="NCBIfam" id="TIGR00083">
    <property type="entry name" value="ribF"/>
    <property type="match status" value="1"/>
</dbReference>
<evidence type="ECO:0000256" key="5">
    <source>
        <dbReference type="ARBA" id="ARBA00022679"/>
    </source>
</evidence>
<evidence type="ECO:0000256" key="9">
    <source>
        <dbReference type="ARBA" id="ARBA00022827"/>
    </source>
</evidence>
<gene>
    <name evidence="16" type="ORF">SAMN02746089_00888</name>
</gene>
<evidence type="ECO:0000256" key="6">
    <source>
        <dbReference type="ARBA" id="ARBA00022695"/>
    </source>
</evidence>
<dbReference type="SUPFAM" id="SSF52374">
    <property type="entry name" value="Nucleotidylyl transferase"/>
    <property type="match status" value="1"/>
</dbReference>
<dbReference type="InterPro" id="IPR015865">
    <property type="entry name" value="Riboflavin_kinase_bac/euk"/>
</dbReference>
<evidence type="ECO:0000259" key="15">
    <source>
        <dbReference type="SMART" id="SM00904"/>
    </source>
</evidence>
<evidence type="ECO:0000256" key="2">
    <source>
        <dbReference type="ARBA" id="ARBA00005201"/>
    </source>
</evidence>
<keyword evidence="5 14" id="KW-0808">Transferase</keyword>
<keyword evidence="3 14" id="KW-0285">Flavoprotein</keyword>
<evidence type="ECO:0000256" key="4">
    <source>
        <dbReference type="ARBA" id="ARBA00022643"/>
    </source>
</evidence>
<evidence type="ECO:0000256" key="11">
    <source>
        <dbReference type="ARBA" id="ARBA00023268"/>
    </source>
</evidence>
<evidence type="ECO:0000256" key="14">
    <source>
        <dbReference type="PIRNR" id="PIRNR004491"/>
    </source>
</evidence>
<dbReference type="InterPro" id="IPR015864">
    <property type="entry name" value="FAD_synthase"/>
</dbReference>
<keyword evidence="9 14" id="KW-0274">FAD</keyword>
<dbReference type="GO" id="GO:0008531">
    <property type="term" value="F:riboflavin kinase activity"/>
    <property type="evidence" value="ECO:0007669"/>
    <property type="project" value="UniProtKB-UniRule"/>
</dbReference>
<comment type="pathway">
    <text evidence="2 14">Cofactor biosynthesis; FMN biosynthesis; FMN from riboflavin (ATP route): step 1/1.</text>
</comment>
<accession>A0A1M4WRW8</accession>
<evidence type="ECO:0000256" key="3">
    <source>
        <dbReference type="ARBA" id="ARBA00022630"/>
    </source>
</evidence>
<dbReference type="InterPro" id="IPR002606">
    <property type="entry name" value="Riboflavin_kinase_bac"/>
</dbReference>
<dbReference type="InterPro" id="IPR023468">
    <property type="entry name" value="Riboflavin_kinase"/>
</dbReference>
<dbReference type="OrthoDB" id="9803667at2"/>
<evidence type="ECO:0000256" key="1">
    <source>
        <dbReference type="ARBA" id="ARBA00004726"/>
    </source>
</evidence>
<keyword evidence="10 14" id="KW-0067">ATP-binding</keyword>
<dbReference type="GO" id="GO:0003919">
    <property type="term" value="F:FMN adenylyltransferase activity"/>
    <property type="evidence" value="ECO:0007669"/>
    <property type="project" value="UniProtKB-UniRule"/>
</dbReference>
<dbReference type="NCBIfam" id="NF004162">
    <property type="entry name" value="PRK05627.1-5"/>
    <property type="match status" value="1"/>
</dbReference>
<dbReference type="UniPathway" id="UPA00277">
    <property type="reaction ID" value="UER00407"/>
</dbReference>
<dbReference type="STRING" id="1121256.SAMN02746089_00888"/>
<dbReference type="Gene3D" id="2.40.30.30">
    <property type="entry name" value="Riboflavin kinase-like"/>
    <property type="match status" value="1"/>
</dbReference>
<dbReference type="AlphaFoldDB" id="A0A1M4WRW8"/>
<protein>
    <recommendedName>
        <fullName evidence="14">Riboflavin biosynthesis protein</fullName>
    </recommendedName>
    <domain>
        <recommendedName>
            <fullName evidence="14">Riboflavin kinase</fullName>
            <ecNumber evidence="14">2.7.1.26</ecNumber>
        </recommendedName>
        <alternativeName>
            <fullName evidence="14">Flavokinase</fullName>
        </alternativeName>
    </domain>
    <domain>
        <recommendedName>
            <fullName evidence="14">FMN adenylyltransferase</fullName>
            <ecNumber evidence="14">2.7.7.2</ecNumber>
        </recommendedName>
        <alternativeName>
            <fullName evidence="14">FAD pyrophosphorylase</fullName>
        </alternativeName>
        <alternativeName>
            <fullName evidence="14">FAD synthase</fullName>
        </alternativeName>
    </domain>
</protein>
<dbReference type="RefSeq" id="WP_073342073.1">
    <property type="nucleotide sequence ID" value="NZ_FQVH01000006.1"/>
</dbReference>
<dbReference type="CDD" id="cd02064">
    <property type="entry name" value="FAD_synthetase_N"/>
    <property type="match status" value="1"/>
</dbReference>
<keyword evidence="4 14" id="KW-0288">FMN</keyword>
<evidence type="ECO:0000313" key="16">
    <source>
        <dbReference type="EMBL" id="SHE83958.1"/>
    </source>
</evidence>
<dbReference type="Gene3D" id="3.40.50.620">
    <property type="entry name" value="HUPs"/>
    <property type="match status" value="1"/>
</dbReference>
<dbReference type="GO" id="GO:0009231">
    <property type="term" value="P:riboflavin biosynthetic process"/>
    <property type="evidence" value="ECO:0007669"/>
    <property type="project" value="InterPro"/>
</dbReference>
<evidence type="ECO:0000256" key="12">
    <source>
        <dbReference type="ARBA" id="ARBA00047880"/>
    </source>
</evidence>
<keyword evidence="11" id="KW-0511">Multifunctional enzyme</keyword>
<comment type="similarity">
    <text evidence="14">Belongs to the ribF family.</text>
</comment>
<reference evidence="16 17" key="1">
    <citation type="submission" date="2016-11" db="EMBL/GenBank/DDBJ databases">
        <authorList>
            <person name="Jaros S."/>
            <person name="Januszkiewicz K."/>
            <person name="Wedrychowicz H."/>
        </authorList>
    </citation>
    <scope>NUCLEOTIDE SEQUENCE [LARGE SCALE GENOMIC DNA]</scope>
    <source>
        <strain evidence="16 17">DSM 17918</strain>
    </source>
</reference>
<dbReference type="PANTHER" id="PTHR22749:SF6">
    <property type="entry name" value="RIBOFLAVIN KINASE"/>
    <property type="match status" value="1"/>
</dbReference>
<feature type="domain" description="Riboflavin kinase" evidence="15">
    <location>
        <begin position="181"/>
        <end position="306"/>
    </location>
</feature>
<dbReference type="Proteomes" id="UP000184088">
    <property type="component" value="Unassembled WGS sequence"/>
</dbReference>
<evidence type="ECO:0000256" key="13">
    <source>
        <dbReference type="ARBA" id="ARBA00049494"/>
    </source>
</evidence>
<dbReference type="PIRSF" id="PIRSF004491">
    <property type="entry name" value="FAD_Synth"/>
    <property type="match status" value="1"/>
</dbReference>
<comment type="catalytic activity">
    <reaction evidence="13 14">
        <text>FMN + ATP + H(+) = FAD + diphosphate</text>
        <dbReference type="Rhea" id="RHEA:17237"/>
        <dbReference type="ChEBI" id="CHEBI:15378"/>
        <dbReference type="ChEBI" id="CHEBI:30616"/>
        <dbReference type="ChEBI" id="CHEBI:33019"/>
        <dbReference type="ChEBI" id="CHEBI:57692"/>
        <dbReference type="ChEBI" id="CHEBI:58210"/>
        <dbReference type="EC" id="2.7.7.2"/>
    </reaction>
</comment>
<dbReference type="EC" id="2.7.1.26" evidence="14"/>
<dbReference type="EMBL" id="FQVH01000006">
    <property type="protein sequence ID" value="SHE83958.1"/>
    <property type="molecule type" value="Genomic_DNA"/>
</dbReference>